<reference evidence="6" key="2">
    <citation type="journal article" date="2021" name="PeerJ">
        <title>Extensive microbial diversity within the chicken gut microbiome revealed by metagenomics and culture.</title>
        <authorList>
            <person name="Gilroy R."/>
            <person name="Ravi A."/>
            <person name="Getino M."/>
            <person name="Pursley I."/>
            <person name="Horton D.L."/>
            <person name="Alikhan N.F."/>
            <person name="Baker D."/>
            <person name="Gharbi K."/>
            <person name="Hall N."/>
            <person name="Watson M."/>
            <person name="Adriaenssens E.M."/>
            <person name="Foster-Nyarko E."/>
            <person name="Jarju S."/>
            <person name="Secka A."/>
            <person name="Antonio M."/>
            <person name="Oren A."/>
            <person name="Chaudhuri R.R."/>
            <person name="La Ragione R."/>
            <person name="Hildebrand F."/>
            <person name="Pallen M.J."/>
        </authorList>
    </citation>
    <scope>NUCLEOTIDE SEQUENCE</scope>
    <source>
        <strain evidence="6">CHK160-1198</strain>
    </source>
</reference>
<comment type="similarity">
    <text evidence="1">Belongs to the prephenate/arogenate dehydrogenase family.</text>
</comment>
<name>A0A9D1SKZ5_9FIRM</name>
<dbReference type="PANTHER" id="PTHR21363">
    <property type="entry name" value="PREPHENATE DEHYDROGENASE"/>
    <property type="match status" value="1"/>
</dbReference>
<evidence type="ECO:0000256" key="1">
    <source>
        <dbReference type="ARBA" id="ARBA00007964"/>
    </source>
</evidence>
<comment type="caution">
    <text evidence="6">The sequence shown here is derived from an EMBL/GenBank/DDBJ whole genome shotgun (WGS) entry which is preliminary data.</text>
</comment>
<dbReference type="InterPro" id="IPR008927">
    <property type="entry name" value="6-PGluconate_DH-like_C_sf"/>
</dbReference>
<dbReference type="GO" id="GO:0008977">
    <property type="term" value="F:prephenate dehydrogenase (NAD+) activity"/>
    <property type="evidence" value="ECO:0007669"/>
    <property type="project" value="InterPro"/>
</dbReference>
<evidence type="ECO:0000256" key="4">
    <source>
        <dbReference type="SAM" id="Coils"/>
    </source>
</evidence>
<feature type="coiled-coil region" evidence="4">
    <location>
        <begin position="241"/>
        <end position="275"/>
    </location>
</feature>
<dbReference type="Gene3D" id="3.40.50.720">
    <property type="entry name" value="NAD(P)-binding Rossmann-like Domain"/>
    <property type="match status" value="1"/>
</dbReference>
<dbReference type="AlphaFoldDB" id="A0A9D1SKZ5"/>
<dbReference type="InterPro" id="IPR003099">
    <property type="entry name" value="Prephen_DH"/>
</dbReference>
<evidence type="ECO:0000256" key="2">
    <source>
        <dbReference type="ARBA" id="ARBA00023002"/>
    </source>
</evidence>
<reference evidence="6" key="1">
    <citation type="submission" date="2020-10" db="EMBL/GenBank/DDBJ databases">
        <authorList>
            <person name="Gilroy R."/>
        </authorList>
    </citation>
    <scope>NUCLEOTIDE SEQUENCE</scope>
    <source>
        <strain evidence="6">CHK160-1198</strain>
    </source>
</reference>
<dbReference type="GO" id="GO:0006571">
    <property type="term" value="P:tyrosine biosynthetic process"/>
    <property type="evidence" value="ECO:0007669"/>
    <property type="project" value="InterPro"/>
</dbReference>
<dbReference type="Pfam" id="PF20463">
    <property type="entry name" value="PDH_C"/>
    <property type="match status" value="1"/>
</dbReference>
<dbReference type="EMBL" id="DVNI01000051">
    <property type="protein sequence ID" value="HIU64086.1"/>
    <property type="molecule type" value="Genomic_DNA"/>
</dbReference>
<proteinExistence type="inferred from homology"/>
<gene>
    <name evidence="6" type="ORF">IAB06_03470</name>
</gene>
<dbReference type="InterPro" id="IPR050812">
    <property type="entry name" value="Preph/Arog_dehydrog"/>
</dbReference>
<dbReference type="SUPFAM" id="SSF51735">
    <property type="entry name" value="NAD(P)-binding Rossmann-fold domains"/>
    <property type="match status" value="1"/>
</dbReference>
<evidence type="ECO:0000313" key="7">
    <source>
        <dbReference type="Proteomes" id="UP000824099"/>
    </source>
</evidence>
<keyword evidence="4" id="KW-0175">Coiled coil</keyword>
<feature type="domain" description="Prephenate/arogenate dehydrogenase" evidence="5">
    <location>
        <begin position="15"/>
        <end position="298"/>
    </location>
</feature>
<dbReference type="PROSITE" id="PS51176">
    <property type="entry name" value="PDH_ADH"/>
    <property type="match status" value="1"/>
</dbReference>
<accession>A0A9D1SKZ5</accession>
<comment type="pathway">
    <text evidence="3">Amino-acid biosynthesis.</text>
</comment>
<dbReference type="InterPro" id="IPR046826">
    <property type="entry name" value="PDH_N"/>
</dbReference>
<protein>
    <submittedName>
        <fullName evidence="6">Prephenate dehydrogenase</fullName>
    </submittedName>
</protein>
<dbReference type="GO" id="GO:0004665">
    <property type="term" value="F:prephenate dehydrogenase (NADP+) activity"/>
    <property type="evidence" value="ECO:0007669"/>
    <property type="project" value="InterPro"/>
</dbReference>
<dbReference type="PANTHER" id="PTHR21363:SF0">
    <property type="entry name" value="PREPHENATE DEHYDROGENASE [NADP(+)]"/>
    <property type="match status" value="1"/>
</dbReference>
<dbReference type="InterPro" id="IPR046825">
    <property type="entry name" value="PDH_C"/>
</dbReference>
<dbReference type="Pfam" id="PF02153">
    <property type="entry name" value="PDH_N"/>
    <property type="match status" value="1"/>
</dbReference>
<dbReference type="InterPro" id="IPR036291">
    <property type="entry name" value="NAD(P)-bd_dom_sf"/>
</dbReference>
<evidence type="ECO:0000259" key="5">
    <source>
        <dbReference type="PROSITE" id="PS51176"/>
    </source>
</evidence>
<organism evidence="6 7">
    <name type="scientific">Candidatus Avacidaminococcus intestinavium</name>
    <dbReference type="NCBI Taxonomy" id="2840684"/>
    <lineage>
        <taxon>Bacteria</taxon>
        <taxon>Bacillati</taxon>
        <taxon>Bacillota</taxon>
        <taxon>Negativicutes</taxon>
        <taxon>Acidaminococcales</taxon>
        <taxon>Acidaminococcaceae</taxon>
        <taxon>Acidaminococcaceae incertae sedis</taxon>
        <taxon>Candidatus Avacidaminococcus</taxon>
    </lineage>
</organism>
<evidence type="ECO:0000313" key="6">
    <source>
        <dbReference type="EMBL" id="HIU64086.1"/>
    </source>
</evidence>
<dbReference type="Proteomes" id="UP000824099">
    <property type="component" value="Unassembled WGS sequence"/>
</dbReference>
<evidence type="ECO:0000256" key="3">
    <source>
        <dbReference type="ARBA" id="ARBA00029440"/>
    </source>
</evidence>
<dbReference type="Gene3D" id="1.10.3660.10">
    <property type="entry name" value="6-phosphogluconate dehydrogenase C-terminal like domain"/>
    <property type="match status" value="1"/>
</dbReference>
<dbReference type="SUPFAM" id="SSF48179">
    <property type="entry name" value="6-phosphogluconate dehydrogenase C-terminal domain-like"/>
    <property type="match status" value="1"/>
</dbReference>
<sequence length="298" mass="32685">MPFDFSAFEQELQNKVFCIVGLGLIGGSYAKALKKLGVRKVMAVDCDAVTLRQAQQDGVIDEGYLTGGAYLALADIIIFAVYPSAINEFLKVNAWHLKPGTLVTDVAGVKAGWLAQSVALLPSGVDFVAGHPMAGREGSGYAQADADIFQNANYLVVPRKDNKATNILWLERFAKALGCKQVVTIEAERHDEIMAYTSNLPHLLAVAMINSESFRSESKNFIAGSFRDATRVADINATLWSELLLANSANLLTELTRLEQELQTWRRALLEQDRTTMVRMLEAAARKRKALTDDNSTS</sequence>
<keyword evidence="2" id="KW-0560">Oxidoreductase</keyword>
<dbReference type="GO" id="GO:0070403">
    <property type="term" value="F:NAD+ binding"/>
    <property type="evidence" value="ECO:0007669"/>
    <property type="project" value="InterPro"/>
</dbReference>